<gene>
    <name evidence="3" type="ORF">MYMAC_001873</name>
</gene>
<dbReference type="SUPFAM" id="SSF56954">
    <property type="entry name" value="Outer membrane efflux proteins (OEP)"/>
    <property type="match status" value="1"/>
</dbReference>
<dbReference type="InterPro" id="IPR003423">
    <property type="entry name" value="OMP_efflux"/>
</dbReference>
<evidence type="ECO:0000256" key="2">
    <source>
        <dbReference type="SAM" id="MobiDB-lite"/>
    </source>
</evidence>
<proteinExistence type="inferred from homology"/>
<dbReference type="AlphaFoldDB" id="A0A250JSD6"/>
<dbReference type="GO" id="GO:0015562">
    <property type="term" value="F:efflux transmembrane transporter activity"/>
    <property type="evidence" value="ECO:0007669"/>
    <property type="project" value="InterPro"/>
</dbReference>
<feature type="region of interest" description="Disordered" evidence="2">
    <location>
        <begin position="448"/>
        <end position="502"/>
    </location>
</feature>
<evidence type="ECO:0000313" key="3">
    <source>
        <dbReference type="EMBL" id="ATB46281.1"/>
    </source>
</evidence>
<dbReference type="Pfam" id="PF02321">
    <property type="entry name" value="OEP"/>
    <property type="match status" value="1"/>
</dbReference>
<dbReference type="OrthoDB" id="237412at2"/>
<organism evidence="3 4">
    <name type="scientific">Corallococcus macrosporus DSM 14697</name>
    <dbReference type="NCBI Taxonomy" id="1189310"/>
    <lineage>
        <taxon>Bacteria</taxon>
        <taxon>Pseudomonadati</taxon>
        <taxon>Myxococcota</taxon>
        <taxon>Myxococcia</taxon>
        <taxon>Myxococcales</taxon>
        <taxon>Cystobacterineae</taxon>
        <taxon>Myxococcaceae</taxon>
        <taxon>Corallococcus</taxon>
    </lineage>
</organism>
<accession>A0A250JSD6</accession>
<feature type="compositionally biased region" description="Polar residues" evidence="2">
    <location>
        <begin position="454"/>
        <end position="463"/>
    </location>
</feature>
<dbReference type="PROSITE" id="PS51257">
    <property type="entry name" value="PROKAR_LIPOPROTEIN"/>
    <property type="match status" value="1"/>
</dbReference>
<evidence type="ECO:0000256" key="1">
    <source>
        <dbReference type="ARBA" id="ARBA00007613"/>
    </source>
</evidence>
<dbReference type="InterPro" id="IPR010131">
    <property type="entry name" value="MdtP/NodT-like"/>
</dbReference>
<protein>
    <submittedName>
        <fullName evidence="3">Transporter</fullName>
    </submittedName>
</protein>
<dbReference type="Gene3D" id="1.20.1600.10">
    <property type="entry name" value="Outer membrane efflux proteins (OEP)"/>
    <property type="match status" value="1"/>
</dbReference>
<dbReference type="Proteomes" id="UP000217343">
    <property type="component" value="Chromosome"/>
</dbReference>
<dbReference type="PANTHER" id="PTHR30203:SF24">
    <property type="entry name" value="BLR4935 PROTEIN"/>
    <property type="match status" value="1"/>
</dbReference>
<dbReference type="EMBL" id="CP022203">
    <property type="protein sequence ID" value="ATB46281.1"/>
    <property type="molecule type" value="Genomic_DNA"/>
</dbReference>
<dbReference type="PANTHER" id="PTHR30203">
    <property type="entry name" value="OUTER MEMBRANE CATION EFFLUX PROTEIN"/>
    <property type="match status" value="1"/>
</dbReference>
<keyword evidence="4" id="KW-1185">Reference proteome</keyword>
<feature type="compositionally biased region" description="Pro residues" evidence="2">
    <location>
        <begin position="467"/>
        <end position="476"/>
    </location>
</feature>
<comment type="similarity">
    <text evidence="1">Belongs to the outer membrane factor (OMF) (TC 1.B.17) family.</text>
</comment>
<sequence>MRLTFLVGAALLAGGCASIQKERGHAEVAALVEERLGRKTRWNQGTPEDAEVARHLDALLKEDLTSDHAVEVALLNNPALQATYEDLGVSQADMVQAGLLSNPTLDGSIGFPIAGRGVSEHEVSLVQDFVDLFTLPLRKRVAREQFMADTLRVAHEALATAAEVRKAFNQVQSLQQFVELRRMALQAAEAAADLSARLRTAGNITELDLANEQAAAEGARLELAERELALVEAREHLNRLMGLWGPRTQWTLSAKLPPLPDQEASLEYLESLAIRQRLDIDAARKQAMLLWNALELARSTRFFGRVEVGVHEHRDADGPRLFGPTLSLELPIFDQRQALIARLEAQHRQGERRLMALSVNTRSEVRAARVRLLSLRMVADRYRRVVLPLREKVVEQSQLQYNAMQIGLFQLLAAKREQVEAYQGYIESVRDYWIARADLEQLVGGRLREGGAASTPSPAQPSQHVPPVTPGPPAQPAQPGTHTGHGKDITNGTESPHEQPHD</sequence>
<evidence type="ECO:0000313" key="4">
    <source>
        <dbReference type="Proteomes" id="UP000217343"/>
    </source>
</evidence>
<dbReference type="KEGG" id="mmas:MYMAC_001873"/>
<reference evidence="3 4" key="1">
    <citation type="submission" date="2017-06" db="EMBL/GenBank/DDBJ databases">
        <title>Sequencing and comparative analysis of myxobacterial genomes.</title>
        <authorList>
            <person name="Rupp O."/>
            <person name="Goesmann A."/>
            <person name="Sogaard-Andersen L."/>
        </authorList>
    </citation>
    <scope>NUCLEOTIDE SEQUENCE [LARGE SCALE GENOMIC DNA]</scope>
    <source>
        <strain evidence="3 4">DSM 14697</strain>
    </source>
</reference>
<name>A0A250JSD6_9BACT</name>
<dbReference type="RefSeq" id="WP_095957839.1">
    <property type="nucleotide sequence ID" value="NZ_CP022203.1"/>
</dbReference>